<keyword evidence="3" id="KW-1185">Reference proteome</keyword>
<organism evidence="2 3">
    <name type="scientific">Verticillium nonalfalfae</name>
    <dbReference type="NCBI Taxonomy" id="1051616"/>
    <lineage>
        <taxon>Eukaryota</taxon>
        <taxon>Fungi</taxon>
        <taxon>Dikarya</taxon>
        <taxon>Ascomycota</taxon>
        <taxon>Pezizomycotina</taxon>
        <taxon>Sordariomycetes</taxon>
        <taxon>Hypocreomycetidae</taxon>
        <taxon>Glomerellales</taxon>
        <taxon>Plectosphaerellaceae</taxon>
        <taxon>Verticillium</taxon>
    </lineage>
</organism>
<feature type="compositionally biased region" description="Polar residues" evidence="1">
    <location>
        <begin position="12"/>
        <end position="26"/>
    </location>
</feature>
<proteinExistence type="predicted"/>
<feature type="compositionally biased region" description="Basic and acidic residues" evidence="1">
    <location>
        <begin position="31"/>
        <end position="55"/>
    </location>
</feature>
<name>A0A3M9YDC4_9PEZI</name>
<comment type="caution">
    <text evidence="2">The sequence shown here is derived from an EMBL/GenBank/DDBJ whole genome shotgun (WGS) entry which is preliminary data.</text>
</comment>
<gene>
    <name evidence="2" type="ORF">D7B24_004636</name>
</gene>
<feature type="region of interest" description="Disordered" evidence="1">
    <location>
        <begin position="1"/>
        <end position="62"/>
    </location>
</feature>
<feature type="compositionally biased region" description="Basic residues" evidence="1">
    <location>
        <begin position="1"/>
        <end position="11"/>
    </location>
</feature>
<dbReference type="AlphaFoldDB" id="A0A3M9YDC4"/>
<dbReference type="RefSeq" id="XP_028496711.1">
    <property type="nucleotide sequence ID" value="XM_028638803.1"/>
</dbReference>
<evidence type="ECO:0000313" key="2">
    <source>
        <dbReference type="EMBL" id="RNJ58553.1"/>
    </source>
</evidence>
<sequence>MKQPMARRVKRSSLSSMPKQPTGNKQRVNRRRDSADIREAARKTRERQARAEDRSAVTSQAVARTMLKGRKVTPAGTWLQNPDDKDKSFLLERLPIELRYDIYDEVLSDMNPNISYVTVRYVQRRRCCAMTLGTMSKESKWRWGDDLIEAIPEMRQLVERHIGTHRQIAQRPLSTVRKNRDLAVYCFEPSHTAVDWRLVINKAASIRTLGPDVRNIGIRIDGNHAGGLKGQNYSSSHRLCGPGFKCDSICPSQLVDFIDNFSHVKHVYLLIMLQTHHMRVGKSKANVRSLIKYLVGPSKSDDRAKFEDRSRVWVEIKAEEGKAELTEETYSTFRVARQAMGLLSRNTGMHRSLPLSNRKEIKVRVLVTSFYLQ</sequence>
<dbReference type="GeneID" id="39608325"/>
<reference evidence="2 3" key="1">
    <citation type="submission" date="2018-10" db="EMBL/GenBank/DDBJ databases">
        <title>Genome sequence of Verticillium nonalfalfae VnAa140.</title>
        <authorList>
            <person name="Stajich J.E."/>
            <person name="Kasson M.T."/>
        </authorList>
    </citation>
    <scope>NUCLEOTIDE SEQUENCE [LARGE SCALE GENOMIC DNA]</scope>
    <source>
        <strain evidence="2 3">VnAa140</strain>
    </source>
</reference>
<evidence type="ECO:0000313" key="3">
    <source>
        <dbReference type="Proteomes" id="UP000267145"/>
    </source>
</evidence>
<accession>A0A3M9YDC4</accession>
<dbReference type="EMBL" id="RBVV01000026">
    <property type="protein sequence ID" value="RNJ58553.1"/>
    <property type="molecule type" value="Genomic_DNA"/>
</dbReference>
<evidence type="ECO:0000256" key="1">
    <source>
        <dbReference type="SAM" id="MobiDB-lite"/>
    </source>
</evidence>
<dbReference type="Proteomes" id="UP000267145">
    <property type="component" value="Unassembled WGS sequence"/>
</dbReference>
<protein>
    <submittedName>
        <fullName evidence="2">Uncharacterized protein</fullName>
    </submittedName>
</protein>